<dbReference type="EMBL" id="CP005587">
    <property type="protein sequence ID" value="AGK57893.1"/>
    <property type="molecule type" value="Genomic_DNA"/>
</dbReference>
<gene>
    <name evidence="1" type="ORF">HYPDE_31093</name>
</gene>
<sequence length="76" mass="8005">MSHMFSADIAFCKGRAQGCVALGQRSNNSFCSAGNSATLVGGAALQAPVSLAIWRAPRTTAPFHRAALDRFPQRLA</sequence>
<dbReference type="Proteomes" id="UP000005952">
    <property type="component" value="Chromosome"/>
</dbReference>
<dbReference type="AlphaFoldDB" id="N0B4F7"/>
<protein>
    <submittedName>
        <fullName evidence="1">Uncharacterized protein</fullName>
    </submittedName>
</protein>
<dbReference type="KEGG" id="hdt:HYPDE_31093"/>
<keyword evidence="2" id="KW-1185">Reference proteome</keyword>
<name>N0B4F7_9HYPH</name>
<evidence type="ECO:0000313" key="2">
    <source>
        <dbReference type="Proteomes" id="UP000005952"/>
    </source>
</evidence>
<evidence type="ECO:0000313" key="1">
    <source>
        <dbReference type="EMBL" id="AGK57893.1"/>
    </source>
</evidence>
<dbReference type="STRING" id="670307.HYPDE_31093"/>
<organism evidence="1 2">
    <name type="scientific">Hyphomicrobium denitrificans 1NES1</name>
    <dbReference type="NCBI Taxonomy" id="670307"/>
    <lineage>
        <taxon>Bacteria</taxon>
        <taxon>Pseudomonadati</taxon>
        <taxon>Pseudomonadota</taxon>
        <taxon>Alphaproteobacteria</taxon>
        <taxon>Hyphomicrobiales</taxon>
        <taxon>Hyphomicrobiaceae</taxon>
        <taxon>Hyphomicrobium</taxon>
    </lineage>
</organism>
<reference evidence="1 2" key="1">
    <citation type="journal article" date="2013" name="Genome Announc.">
        <title>Genome sequences for three denitrifying bacterial strains isolated from a uranium- and nitrate-contaminated subsurface environment.</title>
        <authorList>
            <person name="Venkatramanan R."/>
            <person name="Prakash O."/>
            <person name="Woyke T."/>
            <person name="Chain P."/>
            <person name="Goodwin L.A."/>
            <person name="Watson D."/>
            <person name="Brooks S."/>
            <person name="Kostka J.E."/>
            <person name="Green S.J."/>
        </authorList>
    </citation>
    <scope>NUCLEOTIDE SEQUENCE [LARGE SCALE GENOMIC DNA]</scope>
    <source>
        <strain evidence="1 2">1NES1</strain>
    </source>
</reference>
<proteinExistence type="predicted"/>
<accession>N0B4F7</accession>
<dbReference type="HOGENOM" id="CLU_2649539_0_0_5"/>